<dbReference type="Pfam" id="PF02302">
    <property type="entry name" value="PTS_IIB"/>
    <property type="match status" value="1"/>
</dbReference>
<sequence length="112" mass="12593">MRKIYLFCSAGMSTSMLASSMQMEADIRDLPITVEAFPINQMGDIIKYDRPDCILLGPQSKHLYKEMLDQFGHEGIPMAVIDSEAYGMMNGNKVLAMAIKLIQQKSNKKEES</sequence>
<evidence type="ECO:0000259" key="9">
    <source>
        <dbReference type="PROSITE" id="PS51100"/>
    </source>
</evidence>
<keyword evidence="4" id="KW-0808">Transferase</keyword>
<evidence type="ECO:0000256" key="2">
    <source>
        <dbReference type="ARBA" id="ARBA00022553"/>
    </source>
</evidence>
<dbReference type="KEGG" id="ehn:H9Q80_09320"/>
<evidence type="ECO:0000256" key="6">
    <source>
        <dbReference type="ARBA" id="ARBA00022777"/>
    </source>
</evidence>
<dbReference type="SUPFAM" id="SSF52794">
    <property type="entry name" value="PTS system IIB component-like"/>
    <property type="match status" value="1"/>
</dbReference>
<evidence type="ECO:0000256" key="3">
    <source>
        <dbReference type="ARBA" id="ARBA00022597"/>
    </source>
</evidence>
<dbReference type="InterPro" id="IPR051819">
    <property type="entry name" value="PTS_sugar-specific_EIIB"/>
</dbReference>
<dbReference type="CDD" id="cd05564">
    <property type="entry name" value="PTS_IIB_chitobiose_lichenan"/>
    <property type="match status" value="1"/>
</dbReference>
<feature type="domain" description="PTS EIIB type-3" evidence="9">
    <location>
        <begin position="1"/>
        <end position="108"/>
    </location>
</feature>
<reference evidence="10 11" key="1">
    <citation type="submission" date="2020-08" db="EMBL/GenBank/DDBJ databases">
        <authorList>
            <person name="Liu C."/>
            <person name="Sun Q."/>
        </authorList>
    </citation>
    <scope>NUCLEOTIDE SEQUENCE [LARGE SCALE GENOMIC DNA]</scope>
    <source>
        <strain evidence="10 11">NSJ-61</strain>
    </source>
</reference>
<accession>A0A7G9GTH9</accession>
<keyword evidence="1" id="KW-0813">Transport</keyword>
<evidence type="ECO:0000313" key="10">
    <source>
        <dbReference type="EMBL" id="QNM14111.1"/>
    </source>
</evidence>
<evidence type="ECO:0000313" key="11">
    <source>
        <dbReference type="Proteomes" id="UP000515856"/>
    </source>
</evidence>
<keyword evidence="5" id="KW-0598">Phosphotransferase system</keyword>
<dbReference type="Gene3D" id="3.40.50.2300">
    <property type="match status" value="1"/>
</dbReference>
<dbReference type="GO" id="GO:0016301">
    <property type="term" value="F:kinase activity"/>
    <property type="evidence" value="ECO:0007669"/>
    <property type="project" value="UniProtKB-KW"/>
</dbReference>
<evidence type="ECO:0000256" key="4">
    <source>
        <dbReference type="ARBA" id="ARBA00022679"/>
    </source>
</evidence>
<feature type="modified residue" description="Phosphocysteine; by EIIA" evidence="7">
    <location>
        <position position="8"/>
    </location>
</feature>
<keyword evidence="2" id="KW-0597">Phosphoprotein</keyword>
<dbReference type="PROSITE" id="PS51100">
    <property type="entry name" value="PTS_EIIB_TYPE_3"/>
    <property type="match status" value="1"/>
</dbReference>
<dbReference type="GO" id="GO:0008982">
    <property type="term" value="F:protein-N(PI)-phosphohistidine-sugar phosphotransferase activity"/>
    <property type="evidence" value="ECO:0007669"/>
    <property type="project" value="InterPro"/>
</dbReference>
<dbReference type="RefSeq" id="WP_117454827.1">
    <property type="nucleotide sequence ID" value="NZ_CP060636.1"/>
</dbReference>
<organism evidence="10 11">
    <name type="scientific">[Eubacterium] hominis</name>
    <dbReference type="NCBI Taxonomy" id="2764325"/>
    <lineage>
        <taxon>Bacteria</taxon>
        <taxon>Bacillati</taxon>
        <taxon>Bacillota</taxon>
        <taxon>Erysipelotrichia</taxon>
        <taxon>Erysipelotrichales</taxon>
        <taxon>Erysipelotrichaceae</taxon>
        <taxon>Amedibacillus</taxon>
    </lineage>
</organism>
<evidence type="ECO:0000256" key="1">
    <source>
        <dbReference type="ARBA" id="ARBA00022448"/>
    </source>
</evidence>
<evidence type="ECO:0000256" key="5">
    <source>
        <dbReference type="ARBA" id="ARBA00022683"/>
    </source>
</evidence>
<feature type="chain" id="PRO_5038875450" evidence="8">
    <location>
        <begin position="19"/>
        <end position="112"/>
    </location>
</feature>
<keyword evidence="8" id="KW-0732">Signal</keyword>
<dbReference type="EMBL" id="CP060636">
    <property type="protein sequence ID" value="QNM14111.1"/>
    <property type="molecule type" value="Genomic_DNA"/>
</dbReference>
<dbReference type="InterPro" id="IPR013012">
    <property type="entry name" value="PTS_EIIB_3"/>
</dbReference>
<dbReference type="InterPro" id="IPR036095">
    <property type="entry name" value="PTS_EIIB-like_sf"/>
</dbReference>
<keyword evidence="11" id="KW-1185">Reference proteome</keyword>
<keyword evidence="3 10" id="KW-0762">Sugar transport</keyword>
<name>A0A7G9GTH9_9FIRM</name>
<protein>
    <submittedName>
        <fullName evidence="10">PTS sugar transporter subunit IIB</fullName>
    </submittedName>
</protein>
<proteinExistence type="predicted"/>
<dbReference type="Proteomes" id="UP000515856">
    <property type="component" value="Chromosome"/>
</dbReference>
<dbReference type="InterPro" id="IPR003501">
    <property type="entry name" value="PTS_EIIB_2/3"/>
</dbReference>
<dbReference type="GO" id="GO:0009401">
    <property type="term" value="P:phosphoenolpyruvate-dependent sugar phosphotransferase system"/>
    <property type="evidence" value="ECO:0007669"/>
    <property type="project" value="UniProtKB-KW"/>
</dbReference>
<evidence type="ECO:0000256" key="8">
    <source>
        <dbReference type="SAM" id="SignalP"/>
    </source>
</evidence>
<dbReference type="AlphaFoldDB" id="A0A7G9GTH9"/>
<gene>
    <name evidence="10" type="ORF">H9Q80_09320</name>
</gene>
<dbReference type="PANTHER" id="PTHR34581:SF2">
    <property type="entry name" value="PTS SYSTEM N,N'-DIACETYLCHITOBIOSE-SPECIFIC EIIB COMPONENT"/>
    <property type="match status" value="1"/>
</dbReference>
<evidence type="ECO:0000256" key="7">
    <source>
        <dbReference type="PROSITE-ProRule" id="PRU00423"/>
    </source>
</evidence>
<feature type="signal peptide" evidence="8">
    <location>
        <begin position="1"/>
        <end position="18"/>
    </location>
</feature>
<dbReference type="PANTHER" id="PTHR34581">
    <property type="entry name" value="PTS SYSTEM N,N'-DIACETYLCHITOBIOSE-SPECIFIC EIIB COMPONENT"/>
    <property type="match status" value="1"/>
</dbReference>
<keyword evidence="6" id="KW-0418">Kinase</keyword>